<organism evidence="1 2">
    <name type="scientific">Candidatus Methanofastidiosum methylothiophilum</name>
    <dbReference type="NCBI Taxonomy" id="1705564"/>
    <lineage>
        <taxon>Archaea</taxon>
        <taxon>Methanobacteriati</taxon>
        <taxon>Methanobacteriota</taxon>
        <taxon>Stenosarchaea group</taxon>
        <taxon>Candidatus Methanofastidiosia</taxon>
        <taxon>Candidatus Methanofastidiosales</taxon>
        <taxon>Candidatus Methanofastidiosaceae</taxon>
        <taxon>Candidatus Methanofastidiosum</taxon>
    </lineage>
</organism>
<dbReference type="Proteomes" id="UP000075578">
    <property type="component" value="Unassembled WGS sequence"/>
</dbReference>
<dbReference type="EMBL" id="LNGD01000027">
    <property type="protein sequence ID" value="KYC52616.1"/>
    <property type="molecule type" value="Genomic_DNA"/>
</dbReference>
<proteinExistence type="predicted"/>
<name>A0A150J5X3_9EURY</name>
<gene>
    <name evidence="1" type="ORF">AMQ74_00683</name>
</gene>
<evidence type="ECO:0000313" key="2">
    <source>
        <dbReference type="Proteomes" id="UP000075578"/>
    </source>
</evidence>
<protein>
    <submittedName>
        <fullName evidence="1">Uncharacterized protein</fullName>
    </submittedName>
</protein>
<dbReference type="AlphaFoldDB" id="A0A150J5X3"/>
<accession>A0A150J5X3</accession>
<sequence>MKLSQEEIDQFIRLYKSLLIYAKQKNKGFNKLSKEKRMYKDEWLNLRDILANNMTIIDEYINENPYNLKSEELNIIKQWKNGIYSNFFIIEYENEYTVMYDNQSGKSYAVMSLNDPISEFIEYIPSYVRTFLLPFKGKIVYDGLINTDNVIFVGSTLKSIMSMYKKSIAKYGLIKSFDEKINEHSDEELLKFYLKTKSNLDNYYDEIEDIIVKNPSLEYIFHKEIGRINSRKIKSKLKDNGVKGFFAILTDTVVASASNKSDLNKRIEEVVPNEKRNWIHIFNI</sequence>
<comment type="caution">
    <text evidence="1">The sequence shown here is derived from an EMBL/GenBank/DDBJ whole genome shotgun (WGS) entry which is preliminary data.</text>
</comment>
<evidence type="ECO:0000313" key="1">
    <source>
        <dbReference type="EMBL" id="KYC52616.1"/>
    </source>
</evidence>
<reference evidence="1 2" key="1">
    <citation type="journal article" date="2016" name="ISME J.">
        <title>Chasing the elusive Euryarchaeota class WSA2: genomes reveal a uniquely fastidious methyl-reducing methanogen.</title>
        <authorList>
            <person name="Nobu M.K."/>
            <person name="Narihiro T."/>
            <person name="Kuroda K."/>
            <person name="Mei R."/>
            <person name="Liu W.T."/>
        </authorList>
    </citation>
    <scope>NUCLEOTIDE SEQUENCE [LARGE SCALE GENOMIC DNA]</scope>
    <source>
        <strain evidence="1">U1lsi0528_Bin089</strain>
    </source>
</reference>